<dbReference type="InterPro" id="IPR043917">
    <property type="entry name" value="DUF5753"/>
</dbReference>
<dbReference type="InterPro" id="IPR010982">
    <property type="entry name" value="Lambda_DNA-bd_dom_sf"/>
</dbReference>
<organism evidence="2 3">
    <name type="scientific">Streptomyces qinglanensis</name>
    <dbReference type="NCBI Taxonomy" id="943816"/>
    <lineage>
        <taxon>Bacteria</taxon>
        <taxon>Bacillati</taxon>
        <taxon>Actinomycetota</taxon>
        <taxon>Actinomycetes</taxon>
        <taxon>Kitasatosporales</taxon>
        <taxon>Streptomycetaceae</taxon>
        <taxon>Streptomyces</taxon>
    </lineage>
</organism>
<dbReference type="Pfam" id="PF19054">
    <property type="entry name" value="DUF5753"/>
    <property type="match status" value="1"/>
</dbReference>
<dbReference type="CDD" id="cd00093">
    <property type="entry name" value="HTH_XRE"/>
    <property type="match status" value="1"/>
</dbReference>
<dbReference type="SMART" id="SM00530">
    <property type="entry name" value="HTH_XRE"/>
    <property type="match status" value="1"/>
</dbReference>
<evidence type="ECO:0000259" key="1">
    <source>
        <dbReference type="PROSITE" id="PS50943"/>
    </source>
</evidence>
<dbReference type="Pfam" id="PF13560">
    <property type="entry name" value="HTH_31"/>
    <property type="match status" value="1"/>
</dbReference>
<evidence type="ECO:0000313" key="3">
    <source>
        <dbReference type="Proteomes" id="UP000175829"/>
    </source>
</evidence>
<comment type="caution">
    <text evidence="2">The sequence shown here is derived from an EMBL/GenBank/DDBJ whole genome shotgun (WGS) entry which is preliminary data.</text>
</comment>
<feature type="domain" description="HTH cro/C1-type" evidence="1">
    <location>
        <begin position="14"/>
        <end position="50"/>
    </location>
</feature>
<dbReference type="SUPFAM" id="SSF47413">
    <property type="entry name" value="lambda repressor-like DNA-binding domains"/>
    <property type="match status" value="1"/>
</dbReference>
<sequence>MPAAIATQGFGADVKRVRLARRLTQKQLGNATGYSEGYVSRVEAGKKSPSEKFAAGCDLAFGTGDLFSEQLRRILYGERVPEWFAPYVELEAKADRILDYSPVFPMGILQTEAYARAVFRAGPLAAKGEDTTPSLAARLDRKALLDRPTPPLLWVVLTESCLRTPVGGPALMQEQLGYLARLAEHPRVTLQVLPYRAGAYPCTTPFTLLRSGGWCAYSEFPVGGRSYDAQDFVTECMDLFDLIRARALGPDESVSFIQEISEDHRNG</sequence>
<evidence type="ECO:0000313" key="2">
    <source>
        <dbReference type="EMBL" id="OEV01581.1"/>
    </source>
</evidence>
<accession>A0A1E7KCD5</accession>
<proteinExistence type="predicted"/>
<dbReference type="AlphaFoldDB" id="A0A1E7KCD5"/>
<dbReference type="GO" id="GO:0003677">
    <property type="term" value="F:DNA binding"/>
    <property type="evidence" value="ECO:0007669"/>
    <property type="project" value="InterPro"/>
</dbReference>
<dbReference type="Proteomes" id="UP000175829">
    <property type="component" value="Unassembled WGS sequence"/>
</dbReference>
<dbReference type="EMBL" id="LJGV01000022">
    <property type="protein sequence ID" value="OEV01581.1"/>
    <property type="molecule type" value="Genomic_DNA"/>
</dbReference>
<gene>
    <name evidence="2" type="ORF">AN217_25135</name>
</gene>
<dbReference type="Gene3D" id="1.10.260.40">
    <property type="entry name" value="lambda repressor-like DNA-binding domains"/>
    <property type="match status" value="1"/>
</dbReference>
<protein>
    <recommendedName>
        <fullName evidence="1">HTH cro/C1-type domain-containing protein</fullName>
    </recommendedName>
</protein>
<dbReference type="PROSITE" id="PS50943">
    <property type="entry name" value="HTH_CROC1"/>
    <property type="match status" value="1"/>
</dbReference>
<dbReference type="PATRIC" id="fig|943816.4.peg.4603"/>
<dbReference type="InterPro" id="IPR001387">
    <property type="entry name" value="Cro/C1-type_HTH"/>
</dbReference>
<name>A0A1E7KCD5_9ACTN</name>
<reference evidence="2 3" key="1">
    <citation type="journal article" date="2016" name="Front. Microbiol.">
        <title>Comparative Genomics Analysis of Streptomyces Species Reveals Their Adaptation to the Marine Environment and Their Diversity at the Genomic Level.</title>
        <authorList>
            <person name="Tian X."/>
            <person name="Zhang Z."/>
            <person name="Yang T."/>
            <person name="Chen M."/>
            <person name="Li J."/>
            <person name="Chen F."/>
            <person name="Yang J."/>
            <person name="Li W."/>
            <person name="Zhang B."/>
            <person name="Zhang Z."/>
            <person name="Wu J."/>
            <person name="Zhang C."/>
            <person name="Long L."/>
            <person name="Xiao J."/>
        </authorList>
    </citation>
    <scope>NUCLEOTIDE SEQUENCE [LARGE SCALE GENOMIC DNA]</scope>
    <source>
        <strain evidence="2 3">SCSIO M10379</strain>
    </source>
</reference>